<accession>A0A2K3JRI5</accession>
<comment type="caution">
    <text evidence="2">The sequence shown here is derived from an EMBL/GenBank/DDBJ whole genome shotgun (WGS) entry which is preliminary data.</text>
</comment>
<protein>
    <submittedName>
        <fullName evidence="2">Uncharacterized protein</fullName>
    </submittedName>
</protein>
<keyword evidence="1" id="KW-0472">Membrane</keyword>
<keyword evidence="1" id="KW-0812">Transmembrane</keyword>
<evidence type="ECO:0000313" key="3">
    <source>
        <dbReference type="Proteomes" id="UP000236291"/>
    </source>
</evidence>
<sequence>RQGDGGGATRMQLALRTTVFQIGAVFYISSFFFFGVVSVSRFCFPLGRVFGFATSPHLAGVESRVFW</sequence>
<name>A0A2K3JRI5_TRIPR</name>
<gene>
    <name evidence="2" type="ORF">L195_g058316</name>
</gene>
<feature type="non-terminal residue" evidence="2">
    <location>
        <position position="1"/>
    </location>
</feature>
<dbReference type="AlphaFoldDB" id="A0A2K3JRI5"/>
<reference evidence="2 3" key="2">
    <citation type="journal article" date="2017" name="Front. Plant Sci.">
        <title>Gene Classification and Mining of Molecular Markers Useful in Red Clover (Trifolium pratense) Breeding.</title>
        <authorList>
            <person name="Istvanek J."/>
            <person name="Dluhosova J."/>
            <person name="Dluhos P."/>
            <person name="Patkova L."/>
            <person name="Nedelnik J."/>
            <person name="Repkova J."/>
        </authorList>
    </citation>
    <scope>NUCLEOTIDE SEQUENCE [LARGE SCALE GENOMIC DNA]</scope>
    <source>
        <strain evidence="3">cv. Tatra</strain>
        <tissue evidence="2">Young leaves</tissue>
    </source>
</reference>
<proteinExistence type="predicted"/>
<organism evidence="2 3">
    <name type="scientific">Trifolium pratense</name>
    <name type="common">Red clover</name>
    <dbReference type="NCBI Taxonomy" id="57577"/>
    <lineage>
        <taxon>Eukaryota</taxon>
        <taxon>Viridiplantae</taxon>
        <taxon>Streptophyta</taxon>
        <taxon>Embryophyta</taxon>
        <taxon>Tracheophyta</taxon>
        <taxon>Spermatophyta</taxon>
        <taxon>Magnoliopsida</taxon>
        <taxon>eudicotyledons</taxon>
        <taxon>Gunneridae</taxon>
        <taxon>Pentapetalae</taxon>
        <taxon>rosids</taxon>
        <taxon>fabids</taxon>
        <taxon>Fabales</taxon>
        <taxon>Fabaceae</taxon>
        <taxon>Papilionoideae</taxon>
        <taxon>50 kb inversion clade</taxon>
        <taxon>NPAAA clade</taxon>
        <taxon>Hologalegina</taxon>
        <taxon>IRL clade</taxon>
        <taxon>Trifolieae</taxon>
        <taxon>Trifolium</taxon>
    </lineage>
</organism>
<evidence type="ECO:0000313" key="2">
    <source>
        <dbReference type="EMBL" id="PNX56659.1"/>
    </source>
</evidence>
<dbReference type="Proteomes" id="UP000236291">
    <property type="component" value="Unassembled WGS sequence"/>
</dbReference>
<reference evidence="2 3" key="1">
    <citation type="journal article" date="2014" name="Am. J. Bot.">
        <title>Genome assembly and annotation for red clover (Trifolium pratense; Fabaceae).</title>
        <authorList>
            <person name="Istvanek J."/>
            <person name="Jaros M."/>
            <person name="Krenek A."/>
            <person name="Repkova J."/>
        </authorList>
    </citation>
    <scope>NUCLEOTIDE SEQUENCE [LARGE SCALE GENOMIC DNA]</scope>
    <source>
        <strain evidence="3">cv. Tatra</strain>
        <tissue evidence="2">Young leaves</tissue>
    </source>
</reference>
<feature type="transmembrane region" description="Helical" evidence="1">
    <location>
        <begin position="20"/>
        <end position="44"/>
    </location>
</feature>
<dbReference type="EMBL" id="ASHM01120417">
    <property type="protein sequence ID" value="PNX56659.1"/>
    <property type="molecule type" value="Genomic_DNA"/>
</dbReference>
<keyword evidence="1" id="KW-1133">Transmembrane helix</keyword>
<evidence type="ECO:0000256" key="1">
    <source>
        <dbReference type="SAM" id="Phobius"/>
    </source>
</evidence>